<dbReference type="AlphaFoldDB" id="A0A2N6CT08"/>
<organism evidence="1 2">
    <name type="scientific">Sedimenticola selenatireducens</name>
    <dbReference type="NCBI Taxonomy" id="191960"/>
    <lineage>
        <taxon>Bacteria</taxon>
        <taxon>Pseudomonadati</taxon>
        <taxon>Pseudomonadota</taxon>
        <taxon>Gammaproteobacteria</taxon>
        <taxon>Chromatiales</taxon>
        <taxon>Sedimenticolaceae</taxon>
        <taxon>Sedimenticola</taxon>
    </lineage>
</organism>
<accession>A0A2N6CT08</accession>
<dbReference type="EMBL" id="PKUN01000025">
    <property type="protein sequence ID" value="PLX60259.1"/>
    <property type="molecule type" value="Genomic_DNA"/>
</dbReference>
<protein>
    <submittedName>
        <fullName evidence="1">Uncharacterized protein</fullName>
    </submittedName>
</protein>
<sequence length="219" mass="24117">MAWTVIAQERWMLYSGIGIRALDDFTGLPPVYPVYAQLEAQDNAGVWQTVEADAVVTPTGIISYPALGRSAHATAQPQQAYRTRLLSDFYRPDYLINTDAIPFVVHPYDDQNPPANFPTIPQTVMLMPASGYPYPGHIRLVHGVVLDNANQPVANAEISEGARERVLSDERGVFTLPLRWPALNAAVVLDAIDHRTGRTDQININLPGDLSQGHTFTVT</sequence>
<evidence type="ECO:0000313" key="2">
    <source>
        <dbReference type="Proteomes" id="UP000235015"/>
    </source>
</evidence>
<proteinExistence type="predicted"/>
<comment type="caution">
    <text evidence="1">The sequence shown here is derived from an EMBL/GenBank/DDBJ whole genome shotgun (WGS) entry which is preliminary data.</text>
</comment>
<dbReference type="Proteomes" id="UP000235015">
    <property type="component" value="Unassembled WGS sequence"/>
</dbReference>
<dbReference type="RefSeq" id="WP_273440510.1">
    <property type="nucleotide sequence ID" value="NZ_PKUN01000025.1"/>
</dbReference>
<evidence type="ECO:0000313" key="1">
    <source>
        <dbReference type="EMBL" id="PLX60259.1"/>
    </source>
</evidence>
<name>A0A2N6CT08_9GAMM</name>
<reference evidence="1 2" key="1">
    <citation type="submission" date="2017-11" db="EMBL/GenBank/DDBJ databases">
        <title>Genome-resolved metagenomics identifies genetic mobility, metabolic interactions, and unexpected diversity in perchlorate-reducing communities.</title>
        <authorList>
            <person name="Barnum T.P."/>
            <person name="Figueroa I.A."/>
            <person name="Carlstrom C.I."/>
            <person name="Lucas L.N."/>
            <person name="Engelbrektson A.L."/>
            <person name="Coates J.D."/>
        </authorList>
    </citation>
    <scope>NUCLEOTIDE SEQUENCE [LARGE SCALE GENOMIC DNA]</scope>
    <source>
        <strain evidence="1">BM301</strain>
    </source>
</reference>
<gene>
    <name evidence="1" type="ORF">C0630_15790</name>
</gene>